<dbReference type="GO" id="GO:0003950">
    <property type="term" value="F:NAD+ poly-ADP-ribosyltransferase activity"/>
    <property type="evidence" value="ECO:0007669"/>
    <property type="project" value="InterPro"/>
</dbReference>
<dbReference type="NCBIfam" id="NF002014">
    <property type="entry name" value="PRK00819.1-4"/>
    <property type="match status" value="1"/>
</dbReference>
<dbReference type="InterPro" id="IPR002745">
    <property type="entry name" value="Ptrans_KptA/Tpt1"/>
</dbReference>
<comment type="similarity">
    <text evidence="1 5">Belongs to the KptA/TPT1 family.</text>
</comment>
<dbReference type="EC" id="2.7.1.-" evidence="5"/>
<dbReference type="Pfam" id="PF01885">
    <property type="entry name" value="PTS_2-RNA"/>
    <property type="match status" value="1"/>
</dbReference>
<dbReference type="AlphaFoldDB" id="A0AB39BM42"/>
<evidence type="ECO:0000313" key="6">
    <source>
        <dbReference type="EMBL" id="XDI07314.1"/>
    </source>
</evidence>
<gene>
    <name evidence="5" type="primary">kptA</name>
    <name evidence="6" type="ORF">ABFY20_09525</name>
</gene>
<dbReference type="RefSeq" id="WP_368499687.1">
    <property type="nucleotide sequence ID" value="NZ_CP162511.1"/>
</dbReference>
<proteinExistence type="inferred from homology"/>
<protein>
    <recommendedName>
        <fullName evidence="5">Probable RNA 2'-phosphotransferase</fullName>
        <ecNumber evidence="5">2.7.1.-</ecNumber>
    </recommendedName>
</protein>
<evidence type="ECO:0000256" key="3">
    <source>
        <dbReference type="ARBA" id="ARBA00023027"/>
    </source>
</evidence>
<comment type="function">
    <text evidence="4 5">Removes the 2'-phosphate from RNA via an intermediate in which the phosphate is ADP-ribosylated by NAD followed by a presumed transesterification to release the RNA and generate ADP-ribose 1''-2''-cyclic phosphate (APPR&gt;P). May function as an ADP-ribosylase.</text>
</comment>
<dbReference type="GO" id="GO:0000215">
    <property type="term" value="F:tRNA 2'-phosphotransferase activity"/>
    <property type="evidence" value="ECO:0007669"/>
    <property type="project" value="TreeGrafter"/>
</dbReference>
<dbReference type="InterPro" id="IPR022928">
    <property type="entry name" value="RNA_2'-PTrans_KptA"/>
</dbReference>
<sequence>MSAEHVEVSRFLSYVLRHRPEAIGLELDTQGWAEIDALIAAAGASGRRLEPETIRAVVEGSDKKRFALSADGRRIRAVQGHSVATVDIHREPKTPPKTLFHGTATRFLASIQAEGLRRGRRHHVHLSADPATAEAVGRRYGTPVVLVVEAGRMHEEGLAFFQADNGVWLTDAVPPRFLRVGGALGNELEG</sequence>
<dbReference type="Gene3D" id="1.10.10.970">
    <property type="entry name" value="RNA 2'-phosphotransferase, Tpt1/KptA family, N-terminal domain"/>
    <property type="match status" value="1"/>
</dbReference>
<evidence type="ECO:0000256" key="2">
    <source>
        <dbReference type="ARBA" id="ARBA00022679"/>
    </source>
</evidence>
<evidence type="ECO:0000256" key="4">
    <source>
        <dbReference type="ARBA" id="ARBA00025212"/>
    </source>
</evidence>
<dbReference type="Gene3D" id="3.20.170.30">
    <property type="match status" value="1"/>
</dbReference>
<keyword evidence="3 5" id="KW-0520">NAD</keyword>
<keyword evidence="2 5" id="KW-0808">Transferase</keyword>
<reference evidence="6" key="1">
    <citation type="submission" date="2024-05" db="EMBL/GenBank/DDBJ databases">
        <title>Herbiconiux sp. A18JL235.</title>
        <authorList>
            <person name="Zhang G."/>
        </authorList>
    </citation>
    <scope>NUCLEOTIDE SEQUENCE</scope>
    <source>
        <strain evidence="6">A18JL235</strain>
    </source>
</reference>
<dbReference type="PANTHER" id="PTHR12684">
    <property type="entry name" value="PUTATIVE PHOSPHOTRANSFERASE"/>
    <property type="match status" value="1"/>
</dbReference>
<dbReference type="InterPro" id="IPR042081">
    <property type="entry name" value="RNA_2'-PTrans_C"/>
</dbReference>
<dbReference type="HAMAP" id="MF_00299">
    <property type="entry name" value="KptA"/>
    <property type="match status" value="1"/>
</dbReference>
<name>A0AB39BM42_9MICO</name>
<accession>A0AB39BM42</accession>
<organism evidence="6">
    <name type="scientific">Herbiconiux sp. A18JL235</name>
    <dbReference type="NCBI Taxonomy" id="3152363"/>
    <lineage>
        <taxon>Bacteria</taxon>
        <taxon>Bacillati</taxon>
        <taxon>Actinomycetota</taxon>
        <taxon>Actinomycetes</taxon>
        <taxon>Micrococcales</taxon>
        <taxon>Microbacteriaceae</taxon>
        <taxon>Herbiconiux</taxon>
    </lineage>
</organism>
<dbReference type="GO" id="GO:0006388">
    <property type="term" value="P:tRNA splicing, via endonucleolytic cleavage and ligation"/>
    <property type="evidence" value="ECO:0007669"/>
    <property type="project" value="UniProtKB-UniRule"/>
</dbReference>
<evidence type="ECO:0000256" key="1">
    <source>
        <dbReference type="ARBA" id="ARBA00009836"/>
    </source>
</evidence>
<dbReference type="InterPro" id="IPR042080">
    <property type="entry name" value="RNA_2'-PTrans_N"/>
</dbReference>
<evidence type="ECO:0000256" key="5">
    <source>
        <dbReference type="HAMAP-Rule" id="MF_00299"/>
    </source>
</evidence>
<dbReference type="SUPFAM" id="SSF56399">
    <property type="entry name" value="ADP-ribosylation"/>
    <property type="match status" value="1"/>
</dbReference>
<dbReference type="EMBL" id="CP162511">
    <property type="protein sequence ID" value="XDI07314.1"/>
    <property type="molecule type" value="Genomic_DNA"/>
</dbReference>
<dbReference type="PANTHER" id="PTHR12684:SF2">
    <property type="entry name" value="TRNA 2'-PHOSPHOTRANSFERASE 1"/>
    <property type="match status" value="1"/>
</dbReference>